<dbReference type="Gene3D" id="3.30.2010.10">
    <property type="entry name" value="Metalloproteases ('zincins'), catalytic domain"/>
    <property type="match status" value="1"/>
</dbReference>
<dbReference type="GO" id="GO:0046872">
    <property type="term" value="F:metal ion binding"/>
    <property type="evidence" value="ECO:0007669"/>
    <property type="project" value="UniProtKB-KW"/>
</dbReference>
<dbReference type="InterPro" id="IPR001915">
    <property type="entry name" value="Peptidase_M48"/>
</dbReference>
<dbReference type="AlphaFoldDB" id="A0A518JLQ9"/>
<keyword evidence="9" id="KW-1185">Reference proteome</keyword>
<evidence type="ECO:0000256" key="4">
    <source>
        <dbReference type="ARBA" id="ARBA00022833"/>
    </source>
</evidence>
<evidence type="ECO:0000259" key="7">
    <source>
        <dbReference type="Pfam" id="PF01435"/>
    </source>
</evidence>
<keyword evidence="2" id="KW-0479">Metal-binding</keyword>
<keyword evidence="3 6" id="KW-0378">Hydrolase</keyword>
<evidence type="ECO:0000256" key="2">
    <source>
        <dbReference type="ARBA" id="ARBA00022723"/>
    </source>
</evidence>
<accession>A0A518JLQ9</accession>
<reference evidence="8 9" key="1">
    <citation type="submission" date="2019-02" db="EMBL/GenBank/DDBJ databases">
        <title>Deep-cultivation of Planctomycetes and their phenomic and genomic characterization uncovers novel biology.</title>
        <authorList>
            <person name="Wiegand S."/>
            <person name="Jogler M."/>
            <person name="Boedeker C."/>
            <person name="Pinto D."/>
            <person name="Vollmers J."/>
            <person name="Rivas-Marin E."/>
            <person name="Kohn T."/>
            <person name="Peeters S.H."/>
            <person name="Heuer A."/>
            <person name="Rast P."/>
            <person name="Oberbeckmann S."/>
            <person name="Bunk B."/>
            <person name="Jeske O."/>
            <person name="Meyerdierks A."/>
            <person name="Storesund J.E."/>
            <person name="Kallscheuer N."/>
            <person name="Luecker S."/>
            <person name="Lage O.M."/>
            <person name="Pohl T."/>
            <person name="Merkel B.J."/>
            <person name="Hornburger P."/>
            <person name="Mueller R.-W."/>
            <person name="Bruemmer F."/>
            <person name="Labrenz M."/>
            <person name="Spormann A.M."/>
            <person name="Op den Camp H."/>
            <person name="Overmann J."/>
            <person name="Amann R."/>
            <person name="Jetten M.S.M."/>
            <person name="Mascher T."/>
            <person name="Medema M.H."/>
            <person name="Devos D.P."/>
            <person name="Kaster A.-K."/>
            <person name="Ovreas L."/>
            <person name="Rohde M."/>
            <person name="Galperin M.Y."/>
            <person name="Jogler C."/>
        </authorList>
    </citation>
    <scope>NUCLEOTIDE SEQUENCE [LARGE SCALE GENOMIC DNA]</scope>
    <source>
        <strain evidence="8 9">Poly24</strain>
    </source>
</reference>
<name>A0A518JLQ9_9BACT</name>
<keyword evidence="5 6" id="KW-0482">Metalloprotease</keyword>
<dbReference type="GO" id="GO:0004222">
    <property type="term" value="F:metalloendopeptidase activity"/>
    <property type="evidence" value="ECO:0007669"/>
    <property type="project" value="InterPro"/>
</dbReference>
<sequence>MPFGFGRRSNSGLKLRLMIAVGLALFSFISYLSTGQRNPITGEKQRVAMSPDQEIALGLQAAPEMAAQHGGLHPDPQARAHVDQVGGRLLRGLDDYVRVKQGTNPFQFEFHLLKDPQTINAFALPGGQVFITAALYSRLQTEGQLAGVLGHEIGHVLSRHGAQRLAKQKLTSGLVGAAGVAGGDISSAHLAQAIGQMLNMKYGRDDELESDRWGVLLTAQAGYDPRAMLGVMEILDEATGGNGPPEMMSTHPKPANRQAYIQEVLRSVFPDGIPEGLDP</sequence>
<dbReference type="InterPro" id="IPR051156">
    <property type="entry name" value="Mito/Outer_Membr_Metalloprot"/>
</dbReference>
<dbReference type="Proteomes" id="UP000315082">
    <property type="component" value="Chromosome"/>
</dbReference>
<dbReference type="PANTHER" id="PTHR22726">
    <property type="entry name" value="METALLOENDOPEPTIDASE OMA1"/>
    <property type="match status" value="1"/>
</dbReference>
<comment type="cofactor">
    <cofactor evidence="6">
        <name>Zn(2+)</name>
        <dbReference type="ChEBI" id="CHEBI:29105"/>
    </cofactor>
    <text evidence="6">Binds 1 zinc ion per subunit.</text>
</comment>
<organism evidence="8 9">
    <name type="scientific">Rosistilla carotiformis</name>
    <dbReference type="NCBI Taxonomy" id="2528017"/>
    <lineage>
        <taxon>Bacteria</taxon>
        <taxon>Pseudomonadati</taxon>
        <taxon>Planctomycetota</taxon>
        <taxon>Planctomycetia</taxon>
        <taxon>Pirellulales</taxon>
        <taxon>Pirellulaceae</taxon>
        <taxon>Rosistilla</taxon>
    </lineage>
</organism>
<evidence type="ECO:0000313" key="8">
    <source>
        <dbReference type="EMBL" id="QDV66427.1"/>
    </source>
</evidence>
<dbReference type="EMBL" id="CP036348">
    <property type="protein sequence ID" value="QDV66427.1"/>
    <property type="molecule type" value="Genomic_DNA"/>
</dbReference>
<protein>
    <submittedName>
        <fullName evidence="8">TPR repeat-containing protein YfgC</fullName>
    </submittedName>
</protein>
<dbReference type="PANTHER" id="PTHR22726:SF1">
    <property type="entry name" value="METALLOENDOPEPTIDASE OMA1, MITOCHONDRIAL"/>
    <property type="match status" value="1"/>
</dbReference>
<gene>
    <name evidence="8" type="primary">yfgC_1</name>
    <name evidence="8" type="ORF">Poly24_01130</name>
</gene>
<evidence type="ECO:0000313" key="9">
    <source>
        <dbReference type="Proteomes" id="UP000315082"/>
    </source>
</evidence>
<comment type="similarity">
    <text evidence="6">Belongs to the peptidase M48 family.</text>
</comment>
<dbReference type="KEGG" id="rcf:Poly24_01130"/>
<evidence type="ECO:0000256" key="5">
    <source>
        <dbReference type="ARBA" id="ARBA00023049"/>
    </source>
</evidence>
<keyword evidence="4 6" id="KW-0862">Zinc</keyword>
<proteinExistence type="inferred from homology"/>
<evidence type="ECO:0000256" key="1">
    <source>
        <dbReference type="ARBA" id="ARBA00022670"/>
    </source>
</evidence>
<evidence type="ECO:0000256" key="3">
    <source>
        <dbReference type="ARBA" id="ARBA00022801"/>
    </source>
</evidence>
<dbReference type="RefSeq" id="WP_197452217.1">
    <property type="nucleotide sequence ID" value="NZ_CP036348.1"/>
</dbReference>
<feature type="domain" description="Peptidase M48" evidence="7">
    <location>
        <begin position="106"/>
        <end position="263"/>
    </location>
</feature>
<dbReference type="GO" id="GO:0051603">
    <property type="term" value="P:proteolysis involved in protein catabolic process"/>
    <property type="evidence" value="ECO:0007669"/>
    <property type="project" value="TreeGrafter"/>
</dbReference>
<evidence type="ECO:0000256" key="6">
    <source>
        <dbReference type="RuleBase" id="RU003983"/>
    </source>
</evidence>
<keyword evidence="1 6" id="KW-0645">Protease</keyword>
<dbReference type="Pfam" id="PF01435">
    <property type="entry name" value="Peptidase_M48"/>
    <property type="match status" value="1"/>
</dbReference>
<dbReference type="GO" id="GO:0016020">
    <property type="term" value="C:membrane"/>
    <property type="evidence" value="ECO:0007669"/>
    <property type="project" value="TreeGrafter"/>
</dbReference>